<evidence type="ECO:0000256" key="4">
    <source>
        <dbReference type="ARBA" id="ARBA00023040"/>
    </source>
</evidence>
<evidence type="ECO:0000256" key="9">
    <source>
        <dbReference type="SAM" id="Phobius"/>
    </source>
</evidence>
<evidence type="ECO:0000256" key="6">
    <source>
        <dbReference type="ARBA" id="ARBA00023170"/>
    </source>
</evidence>
<feature type="transmembrane region" description="Helical" evidence="9">
    <location>
        <begin position="278"/>
        <end position="295"/>
    </location>
</feature>
<protein>
    <submittedName>
        <fullName evidence="11">Orphan G-protein coupled receptor 50</fullName>
    </submittedName>
</protein>
<reference evidence="11 12" key="1">
    <citation type="journal article" date="2021" name="Elife">
        <title>Chloroplast acquisition without the gene transfer in kleptoplastic sea slugs, Plakobranchus ocellatus.</title>
        <authorList>
            <person name="Maeda T."/>
            <person name="Takahashi S."/>
            <person name="Yoshida T."/>
            <person name="Shimamura S."/>
            <person name="Takaki Y."/>
            <person name="Nagai Y."/>
            <person name="Toyoda A."/>
            <person name="Suzuki Y."/>
            <person name="Arimoto A."/>
            <person name="Ishii H."/>
            <person name="Satoh N."/>
            <person name="Nishiyama T."/>
            <person name="Hasebe M."/>
            <person name="Maruyama T."/>
            <person name="Minagawa J."/>
            <person name="Obokata J."/>
            <person name="Shigenobu S."/>
        </authorList>
    </citation>
    <scope>NUCLEOTIDE SEQUENCE [LARGE SCALE GENOMIC DNA]</scope>
</reference>
<feature type="transmembrane region" description="Helical" evidence="9">
    <location>
        <begin position="51"/>
        <end position="69"/>
    </location>
</feature>
<dbReference type="InterPro" id="IPR017452">
    <property type="entry name" value="GPCR_Rhodpsn_7TM"/>
</dbReference>
<name>A0AAV4GEA7_9GAST</name>
<dbReference type="GO" id="GO:0005886">
    <property type="term" value="C:plasma membrane"/>
    <property type="evidence" value="ECO:0007669"/>
    <property type="project" value="TreeGrafter"/>
</dbReference>
<keyword evidence="6 11" id="KW-0675">Receptor</keyword>
<feature type="transmembrane region" description="Helical" evidence="9">
    <location>
        <begin position="89"/>
        <end position="110"/>
    </location>
</feature>
<dbReference type="Gene3D" id="1.20.1070.10">
    <property type="entry name" value="Rhodopsin 7-helix transmembrane proteins"/>
    <property type="match status" value="1"/>
</dbReference>
<evidence type="ECO:0000313" key="12">
    <source>
        <dbReference type="Proteomes" id="UP000762676"/>
    </source>
</evidence>
<keyword evidence="7" id="KW-0807">Transducer</keyword>
<dbReference type="InterPro" id="IPR000276">
    <property type="entry name" value="GPCR_Rhodpsn"/>
</dbReference>
<dbReference type="GO" id="GO:0004930">
    <property type="term" value="F:G protein-coupled receptor activity"/>
    <property type="evidence" value="ECO:0007669"/>
    <property type="project" value="UniProtKB-KW"/>
</dbReference>
<gene>
    <name evidence="11" type="ORF">ElyMa_004122100</name>
</gene>
<evidence type="ECO:0000256" key="3">
    <source>
        <dbReference type="ARBA" id="ARBA00022989"/>
    </source>
</evidence>
<dbReference type="AlphaFoldDB" id="A0AAV4GEA7"/>
<evidence type="ECO:0000256" key="8">
    <source>
        <dbReference type="SAM" id="MobiDB-lite"/>
    </source>
</evidence>
<comment type="caution">
    <text evidence="11">The sequence shown here is derived from an EMBL/GenBank/DDBJ whole genome shotgun (WGS) entry which is preliminary data.</text>
</comment>
<organism evidence="11 12">
    <name type="scientific">Elysia marginata</name>
    <dbReference type="NCBI Taxonomy" id="1093978"/>
    <lineage>
        <taxon>Eukaryota</taxon>
        <taxon>Metazoa</taxon>
        <taxon>Spiralia</taxon>
        <taxon>Lophotrochozoa</taxon>
        <taxon>Mollusca</taxon>
        <taxon>Gastropoda</taxon>
        <taxon>Heterobranchia</taxon>
        <taxon>Euthyneura</taxon>
        <taxon>Panpulmonata</taxon>
        <taxon>Sacoglossa</taxon>
        <taxon>Placobranchoidea</taxon>
        <taxon>Plakobranchidae</taxon>
        <taxon>Elysia</taxon>
    </lineage>
</organism>
<dbReference type="CDD" id="cd14978">
    <property type="entry name" value="7tmA_FMRFamide_R-like"/>
    <property type="match status" value="1"/>
</dbReference>
<feature type="transmembrane region" description="Helical" evidence="9">
    <location>
        <begin position="131"/>
        <end position="154"/>
    </location>
</feature>
<evidence type="ECO:0000256" key="1">
    <source>
        <dbReference type="ARBA" id="ARBA00004141"/>
    </source>
</evidence>
<dbReference type="Proteomes" id="UP000762676">
    <property type="component" value="Unassembled WGS sequence"/>
</dbReference>
<keyword evidence="5 9" id="KW-0472">Membrane</keyword>
<evidence type="ECO:0000313" key="11">
    <source>
        <dbReference type="EMBL" id="GFR83365.1"/>
    </source>
</evidence>
<dbReference type="PANTHER" id="PTHR24243">
    <property type="entry name" value="G-PROTEIN COUPLED RECEPTOR"/>
    <property type="match status" value="1"/>
</dbReference>
<dbReference type="PANTHER" id="PTHR24243:SF233">
    <property type="entry name" value="THYROTROPIN-RELEASING HORMONE RECEPTOR"/>
    <property type="match status" value="1"/>
</dbReference>
<dbReference type="SUPFAM" id="SSF81321">
    <property type="entry name" value="Family A G protein-coupled receptor-like"/>
    <property type="match status" value="1"/>
</dbReference>
<feature type="transmembrane region" description="Helical" evidence="9">
    <location>
        <begin position="185"/>
        <end position="206"/>
    </location>
</feature>
<feature type="transmembrane region" description="Helical" evidence="9">
    <location>
        <begin position="234"/>
        <end position="258"/>
    </location>
</feature>
<feature type="compositionally biased region" description="Polar residues" evidence="8">
    <location>
        <begin position="332"/>
        <end position="341"/>
    </location>
</feature>
<dbReference type="PROSITE" id="PS50262">
    <property type="entry name" value="G_PROTEIN_RECEP_F1_2"/>
    <property type="match status" value="1"/>
</dbReference>
<feature type="transmembrane region" description="Helical" evidence="9">
    <location>
        <begin position="20"/>
        <end position="39"/>
    </location>
</feature>
<keyword evidence="2 9" id="KW-0812">Transmembrane</keyword>
<keyword evidence="3 9" id="KW-1133">Transmembrane helix</keyword>
<evidence type="ECO:0000256" key="7">
    <source>
        <dbReference type="ARBA" id="ARBA00023224"/>
    </source>
</evidence>
<proteinExistence type="predicted"/>
<dbReference type="EMBL" id="BMAT01008375">
    <property type="protein sequence ID" value="GFR83365.1"/>
    <property type="molecule type" value="Genomic_DNA"/>
</dbReference>
<feature type="region of interest" description="Disordered" evidence="8">
    <location>
        <begin position="332"/>
        <end position="355"/>
    </location>
</feature>
<evidence type="ECO:0000256" key="5">
    <source>
        <dbReference type="ARBA" id="ARBA00023136"/>
    </source>
</evidence>
<keyword evidence="12" id="KW-1185">Reference proteome</keyword>
<dbReference type="Pfam" id="PF00001">
    <property type="entry name" value="7tm_1"/>
    <property type="match status" value="1"/>
</dbReference>
<evidence type="ECO:0000256" key="2">
    <source>
        <dbReference type="ARBA" id="ARBA00022692"/>
    </source>
</evidence>
<evidence type="ECO:0000259" key="10">
    <source>
        <dbReference type="PROSITE" id="PS50262"/>
    </source>
</evidence>
<keyword evidence="4" id="KW-0297">G-protein coupled receptor</keyword>
<feature type="domain" description="G-protein coupled receptors family 1 profile" evidence="10">
    <location>
        <begin position="31"/>
        <end position="288"/>
    </location>
</feature>
<accession>A0AAV4GEA7</accession>
<dbReference type="PRINTS" id="PR00237">
    <property type="entry name" value="GPCRRHODOPSN"/>
</dbReference>
<comment type="subcellular location">
    <subcellularLocation>
        <location evidence="1">Membrane</location>
        <topology evidence="1">Multi-pass membrane protein</topology>
    </subcellularLocation>
</comment>
<sequence>MNNTTSLPYQTAQDVIDKYVTIFIIIVGIPGNILSFIIWMQKRMRHSSGYYLAALAVNDLIFLIMAMMFEVHVVWQTANVLSYPLMCELFPVIYLALQALSPCLVLAFTTERYISICHPFKRDTFCTIRRAKMVVVCLTAGCLLLSAINGYFFYLVTSPDGFPDCTVRPSILAGGRFSIFNVYEIARAAVCFLLVPLAILTLNVLVIREMSRLSRFEPTQSQGASSPRTGSTTVMLLSVSFYQIITTLPISVVYAMYFDFQFSPTFNLVFTINKEYGITHYAFNFIIYVITGRMFREELKRLFLRPFGKMTSHFSSEYNSLTTTVHSSVKKTWSSVNGSNNSDRDKSVEPSETLL</sequence>